<evidence type="ECO:0000313" key="7">
    <source>
        <dbReference type="Proteomes" id="UP000244168"/>
    </source>
</evidence>
<dbReference type="PANTHER" id="PTHR30168">
    <property type="entry name" value="PUTATIVE MEMBRANE PROTEIN YPFJ"/>
    <property type="match status" value="1"/>
</dbReference>
<dbReference type="RefSeq" id="WP_107830982.1">
    <property type="nucleotide sequence ID" value="NZ_CP160205.1"/>
</dbReference>
<gene>
    <name evidence="6" type="ORF">C8P68_10944</name>
</gene>
<evidence type="ECO:0000256" key="3">
    <source>
        <dbReference type="ARBA" id="ARBA00022989"/>
    </source>
</evidence>
<dbReference type="Proteomes" id="UP000244168">
    <property type="component" value="Unassembled WGS sequence"/>
</dbReference>
<dbReference type="PANTHER" id="PTHR30168:SF0">
    <property type="entry name" value="INNER MEMBRANE PROTEIN"/>
    <property type="match status" value="1"/>
</dbReference>
<dbReference type="EMBL" id="QAOQ01000009">
    <property type="protein sequence ID" value="PTQ93172.1"/>
    <property type="molecule type" value="Genomic_DNA"/>
</dbReference>
<feature type="transmembrane region" description="Helical" evidence="5">
    <location>
        <begin position="25"/>
        <end position="43"/>
    </location>
</feature>
<keyword evidence="7" id="KW-1185">Reference proteome</keyword>
<sequence>MQWFGGRESDNVEEGSGGGGGGGRGLIFGGGIVGVIAALFYIFTGINPSKLFNAGLPDQSQIQLQHNRKVNGNLSRNEQFASVVLAGTEDVWDSLFTAMGRTYVRPKLHLFQNEVDAEGCGYASSATGPFYCPADQKVYLDLSFFDELRNRFQSPGDAAAAYVIAHEVGHHVQNLLGVSAKMEQARQQLSQTQYNKLSVALELQADFYAGVWAHYEQQAKQKGIVISRADIDSALVAANAIGDDRLQQESSGHVEPDSFTHGTSAQRMYWFKKGFDTGDIKQGNTFANIKIREEE</sequence>
<dbReference type="OrthoDB" id="9774900at2"/>
<evidence type="ECO:0008006" key="8">
    <source>
        <dbReference type="Google" id="ProtNLM"/>
    </source>
</evidence>
<evidence type="ECO:0000256" key="4">
    <source>
        <dbReference type="ARBA" id="ARBA00023136"/>
    </source>
</evidence>
<name>A0A2T5J5L8_9SPHI</name>
<protein>
    <recommendedName>
        <fullName evidence="8">Metalloprotease</fullName>
    </recommendedName>
</protein>
<comment type="caution">
    <text evidence="6">The sequence shown here is derived from an EMBL/GenBank/DDBJ whole genome shotgun (WGS) entry which is preliminary data.</text>
</comment>
<keyword evidence="3 5" id="KW-1133">Transmembrane helix</keyword>
<dbReference type="Pfam" id="PF04228">
    <property type="entry name" value="Zn_peptidase"/>
    <property type="match status" value="1"/>
</dbReference>
<reference evidence="6 7" key="1">
    <citation type="submission" date="2018-04" db="EMBL/GenBank/DDBJ databases">
        <title>Genomic Encyclopedia of Archaeal and Bacterial Type Strains, Phase II (KMG-II): from individual species to whole genera.</title>
        <authorList>
            <person name="Goeker M."/>
        </authorList>
    </citation>
    <scope>NUCLEOTIDE SEQUENCE [LARGE SCALE GENOMIC DNA]</scope>
    <source>
        <strain evidence="6 7">DSM 26809</strain>
    </source>
</reference>
<proteinExistence type="predicted"/>
<accession>A0A2T5J5L8</accession>
<keyword evidence="4 5" id="KW-0472">Membrane</keyword>
<evidence type="ECO:0000313" key="6">
    <source>
        <dbReference type="EMBL" id="PTQ93172.1"/>
    </source>
</evidence>
<dbReference type="GO" id="GO:0016020">
    <property type="term" value="C:membrane"/>
    <property type="evidence" value="ECO:0007669"/>
    <property type="project" value="UniProtKB-SubCell"/>
</dbReference>
<keyword evidence="2 5" id="KW-0812">Transmembrane</keyword>
<organism evidence="6 7">
    <name type="scientific">Mucilaginibacter yixingensis</name>
    <dbReference type="NCBI Taxonomy" id="1295612"/>
    <lineage>
        <taxon>Bacteria</taxon>
        <taxon>Pseudomonadati</taxon>
        <taxon>Bacteroidota</taxon>
        <taxon>Sphingobacteriia</taxon>
        <taxon>Sphingobacteriales</taxon>
        <taxon>Sphingobacteriaceae</taxon>
        <taxon>Mucilaginibacter</taxon>
    </lineage>
</organism>
<evidence type="ECO:0000256" key="1">
    <source>
        <dbReference type="ARBA" id="ARBA00004167"/>
    </source>
</evidence>
<evidence type="ECO:0000256" key="2">
    <source>
        <dbReference type="ARBA" id="ARBA00022692"/>
    </source>
</evidence>
<evidence type="ECO:0000256" key="5">
    <source>
        <dbReference type="SAM" id="Phobius"/>
    </source>
</evidence>
<dbReference type="InterPro" id="IPR007343">
    <property type="entry name" value="Uncharacterised_pept_Zn_put"/>
</dbReference>
<comment type="subcellular location">
    <subcellularLocation>
        <location evidence="1">Membrane</location>
        <topology evidence="1">Single-pass membrane protein</topology>
    </subcellularLocation>
</comment>
<dbReference type="AlphaFoldDB" id="A0A2T5J5L8"/>